<protein>
    <submittedName>
        <fullName evidence="1">Little nuclei4</fullName>
    </submittedName>
</protein>
<name>A0A5A7PH54_STRAF</name>
<keyword evidence="2" id="KW-1185">Reference proteome</keyword>
<gene>
    <name evidence="1" type="ORF">STAS_08249</name>
</gene>
<dbReference type="Proteomes" id="UP000325081">
    <property type="component" value="Unassembled WGS sequence"/>
</dbReference>
<reference evidence="2" key="1">
    <citation type="journal article" date="2019" name="Curr. Biol.">
        <title>Genome Sequence of Striga asiatica Provides Insight into the Evolution of Plant Parasitism.</title>
        <authorList>
            <person name="Yoshida S."/>
            <person name="Kim S."/>
            <person name="Wafula E.K."/>
            <person name="Tanskanen J."/>
            <person name="Kim Y.M."/>
            <person name="Honaas L."/>
            <person name="Yang Z."/>
            <person name="Spallek T."/>
            <person name="Conn C.E."/>
            <person name="Ichihashi Y."/>
            <person name="Cheong K."/>
            <person name="Cui S."/>
            <person name="Der J.P."/>
            <person name="Gundlach H."/>
            <person name="Jiao Y."/>
            <person name="Hori C."/>
            <person name="Ishida J.K."/>
            <person name="Kasahara H."/>
            <person name="Kiba T."/>
            <person name="Kim M.S."/>
            <person name="Koo N."/>
            <person name="Laohavisit A."/>
            <person name="Lee Y.H."/>
            <person name="Lumba S."/>
            <person name="McCourt P."/>
            <person name="Mortimer J.C."/>
            <person name="Mutuku J.M."/>
            <person name="Nomura T."/>
            <person name="Sasaki-Sekimoto Y."/>
            <person name="Seto Y."/>
            <person name="Wang Y."/>
            <person name="Wakatake T."/>
            <person name="Sakakibara H."/>
            <person name="Demura T."/>
            <person name="Yamaguchi S."/>
            <person name="Yoneyama K."/>
            <person name="Manabe R.I."/>
            <person name="Nelson D.C."/>
            <person name="Schulman A.H."/>
            <person name="Timko M.P."/>
            <person name="dePamphilis C.W."/>
            <person name="Choi D."/>
            <person name="Shirasu K."/>
        </authorList>
    </citation>
    <scope>NUCLEOTIDE SEQUENCE [LARGE SCALE GENOMIC DNA]</scope>
    <source>
        <strain evidence="2">cv. UVA1</strain>
    </source>
</reference>
<sequence>MLTKVGSTGFCARRGSHLSLLLCGSPEEQSVGRGGDLRGQGKLAVEEQRTEGKGFAVGLATVAEEAVKGRRRWLGFFYGGSTKTVIGTGLVCSTAEGCVLDLTGDGGEGRLRWKAETRCSIDICCSKVDSPDENGDRFFRRRFTKSSSGDCKIELAI</sequence>
<comment type="caution">
    <text evidence="1">The sequence shown here is derived from an EMBL/GenBank/DDBJ whole genome shotgun (WGS) entry which is preliminary data.</text>
</comment>
<proteinExistence type="predicted"/>
<organism evidence="1 2">
    <name type="scientific">Striga asiatica</name>
    <name type="common">Asiatic witchweed</name>
    <name type="synonym">Buchnera asiatica</name>
    <dbReference type="NCBI Taxonomy" id="4170"/>
    <lineage>
        <taxon>Eukaryota</taxon>
        <taxon>Viridiplantae</taxon>
        <taxon>Streptophyta</taxon>
        <taxon>Embryophyta</taxon>
        <taxon>Tracheophyta</taxon>
        <taxon>Spermatophyta</taxon>
        <taxon>Magnoliopsida</taxon>
        <taxon>eudicotyledons</taxon>
        <taxon>Gunneridae</taxon>
        <taxon>Pentapetalae</taxon>
        <taxon>asterids</taxon>
        <taxon>lamiids</taxon>
        <taxon>Lamiales</taxon>
        <taxon>Orobanchaceae</taxon>
        <taxon>Buchnereae</taxon>
        <taxon>Striga</taxon>
    </lineage>
</organism>
<evidence type="ECO:0000313" key="1">
    <source>
        <dbReference type="EMBL" id="GER32195.1"/>
    </source>
</evidence>
<dbReference type="EMBL" id="BKCP01004561">
    <property type="protein sequence ID" value="GER32195.1"/>
    <property type="molecule type" value="Genomic_DNA"/>
</dbReference>
<evidence type="ECO:0000313" key="2">
    <source>
        <dbReference type="Proteomes" id="UP000325081"/>
    </source>
</evidence>
<dbReference type="AlphaFoldDB" id="A0A5A7PH54"/>
<accession>A0A5A7PH54</accession>